<evidence type="ECO:0000313" key="1">
    <source>
        <dbReference type="EMBL" id="GAJ17729.1"/>
    </source>
</evidence>
<organism evidence="1">
    <name type="scientific">marine sediment metagenome</name>
    <dbReference type="NCBI Taxonomy" id="412755"/>
    <lineage>
        <taxon>unclassified sequences</taxon>
        <taxon>metagenomes</taxon>
        <taxon>ecological metagenomes</taxon>
    </lineage>
</organism>
<proteinExistence type="predicted"/>
<sequence length="43" mass="4993">TIILPSPDDYFDIVFNEGVIEHYNMDSRPNYVDAVCEMIKVTK</sequence>
<dbReference type="EMBL" id="BARW01043095">
    <property type="protein sequence ID" value="GAJ17729.1"/>
    <property type="molecule type" value="Genomic_DNA"/>
</dbReference>
<accession>X1UJN1</accession>
<name>X1UJN1_9ZZZZ</name>
<gene>
    <name evidence="1" type="ORF">S12H4_63388</name>
</gene>
<comment type="caution">
    <text evidence="1">The sequence shown here is derived from an EMBL/GenBank/DDBJ whole genome shotgun (WGS) entry which is preliminary data.</text>
</comment>
<dbReference type="AlphaFoldDB" id="X1UJN1"/>
<protein>
    <submittedName>
        <fullName evidence="1">Uncharacterized protein</fullName>
    </submittedName>
</protein>
<feature type="non-terminal residue" evidence="1">
    <location>
        <position position="1"/>
    </location>
</feature>
<reference evidence="1" key="1">
    <citation type="journal article" date="2014" name="Front. Microbiol.">
        <title>High frequency of phylogenetically diverse reductive dehalogenase-homologous genes in deep subseafloor sedimentary metagenomes.</title>
        <authorList>
            <person name="Kawai M."/>
            <person name="Futagami T."/>
            <person name="Toyoda A."/>
            <person name="Takaki Y."/>
            <person name="Nishi S."/>
            <person name="Hori S."/>
            <person name="Arai W."/>
            <person name="Tsubouchi T."/>
            <person name="Morono Y."/>
            <person name="Uchiyama I."/>
            <person name="Ito T."/>
            <person name="Fujiyama A."/>
            <person name="Inagaki F."/>
            <person name="Takami H."/>
        </authorList>
    </citation>
    <scope>NUCLEOTIDE SEQUENCE</scope>
    <source>
        <strain evidence="1">Expedition CK06-06</strain>
    </source>
</reference>
<feature type="non-terminal residue" evidence="1">
    <location>
        <position position="43"/>
    </location>
</feature>